<dbReference type="RefSeq" id="XP_001594615.1">
    <property type="nucleotide sequence ID" value="XM_001594565.1"/>
</dbReference>
<dbReference type="InterPro" id="IPR002018">
    <property type="entry name" value="CarbesteraseB"/>
</dbReference>
<evidence type="ECO:0000313" key="5">
    <source>
        <dbReference type="EMBL" id="EDO01947.1"/>
    </source>
</evidence>
<evidence type="ECO:0000313" key="6">
    <source>
        <dbReference type="Proteomes" id="UP000001312"/>
    </source>
</evidence>
<protein>
    <recommendedName>
        <fullName evidence="3">Carboxylic ester hydrolase</fullName>
        <ecNumber evidence="3">3.1.1.-</ecNumber>
    </recommendedName>
</protein>
<evidence type="ECO:0000259" key="4">
    <source>
        <dbReference type="Pfam" id="PF00135"/>
    </source>
</evidence>
<dbReference type="EMBL" id="CH476625">
    <property type="protein sequence ID" value="EDO01947.1"/>
    <property type="molecule type" value="Genomic_DNA"/>
</dbReference>
<gene>
    <name evidence="5" type="ORF">SS1G_04422</name>
</gene>
<name>A7EGI1_SCLS1</name>
<dbReference type="InterPro" id="IPR050309">
    <property type="entry name" value="Type-B_Carboxylest/Lipase"/>
</dbReference>
<accession>A7EGI1</accession>
<dbReference type="HOGENOM" id="CLU_006586_10_5_1"/>
<dbReference type="InterPro" id="IPR029058">
    <property type="entry name" value="AB_hydrolase_fold"/>
</dbReference>
<keyword evidence="6" id="KW-1185">Reference proteome</keyword>
<dbReference type="KEGG" id="ssl:SS1G_04422"/>
<evidence type="ECO:0000256" key="3">
    <source>
        <dbReference type="RuleBase" id="RU361235"/>
    </source>
</evidence>
<keyword evidence="2 3" id="KW-0378">Hydrolase</keyword>
<dbReference type="GO" id="GO:0016787">
    <property type="term" value="F:hydrolase activity"/>
    <property type="evidence" value="ECO:0007669"/>
    <property type="project" value="UniProtKB-KW"/>
</dbReference>
<sequence length="428" mass="45831">MVVFFGGGFIEGGGSLAVPPSAYPILNVSAQNDIVFVYPNYRVNTFGFLPGKEIAEDEDSDLNPGLLDQKAVLEWVNKYIDQFGGDKDSVGIWGQSAGAGSVVAQVLSTSEETSPPLFHRALASSPFWPKTYLYDAPQAQSIYDTMTDLTNCTGAINGTLQCLKSLDWEVLAEAALTVAASHTWNTSSYTWAPVIDGKFLKRSLSDATVNAKGGNGGRGQFAILEGWGMYNAHEGNGLQDATDTGTPPFNSTTASFNAWLAGFLPSFSKSQLDAVRAIYPASGTAETFLSYNTSYVRAGLIYRDSVLACPALWMSKAASGSGWLGQYTISPARHGSDTIYWNQVNAVQKSQPLIYQGYAGAFASFMATGNPNEHKIINATEPGVPELDSGKEFVIESDGFENVRINAGEQSLEARCSFWASVAGSIPI</sequence>
<organism evidence="5 6">
    <name type="scientific">Sclerotinia sclerotiorum (strain ATCC 18683 / 1980 / Ss-1)</name>
    <name type="common">White mold</name>
    <name type="synonym">Whetzelinia sclerotiorum</name>
    <dbReference type="NCBI Taxonomy" id="665079"/>
    <lineage>
        <taxon>Eukaryota</taxon>
        <taxon>Fungi</taxon>
        <taxon>Dikarya</taxon>
        <taxon>Ascomycota</taxon>
        <taxon>Pezizomycotina</taxon>
        <taxon>Leotiomycetes</taxon>
        <taxon>Helotiales</taxon>
        <taxon>Sclerotiniaceae</taxon>
        <taxon>Sclerotinia</taxon>
    </lineage>
</organism>
<dbReference type="Gene3D" id="3.40.50.1820">
    <property type="entry name" value="alpha/beta hydrolase"/>
    <property type="match status" value="1"/>
</dbReference>
<reference evidence="6" key="1">
    <citation type="journal article" date="2011" name="PLoS Genet.">
        <title>Genomic analysis of the necrotrophic fungal pathogens Sclerotinia sclerotiorum and Botrytis cinerea.</title>
        <authorList>
            <person name="Amselem J."/>
            <person name="Cuomo C.A."/>
            <person name="van Kan J.A."/>
            <person name="Viaud M."/>
            <person name="Benito E.P."/>
            <person name="Couloux A."/>
            <person name="Coutinho P.M."/>
            <person name="de Vries R.P."/>
            <person name="Dyer P.S."/>
            <person name="Fillinger S."/>
            <person name="Fournier E."/>
            <person name="Gout L."/>
            <person name="Hahn M."/>
            <person name="Kohn L."/>
            <person name="Lapalu N."/>
            <person name="Plummer K.M."/>
            <person name="Pradier J.M."/>
            <person name="Quevillon E."/>
            <person name="Sharon A."/>
            <person name="Simon A."/>
            <person name="ten Have A."/>
            <person name="Tudzynski B."/>
            <person name="Tudzynski P."/>
            <person name="Wincker P."/>
            <person name="Andrew M."/>
            <person name="Anthouard V."/>
            <person name="Beever R.E."/>
            <person name="Beffa R."/>
            <person name="Benoit I."/>
            <person name="Bouzid O."/>
            <person name="Brault B."/>
            <person name="Chen Z."/>
            <person name="Choquer M."/>
            <person name="Collemare J."/>
            <person name="Cotton P."/>
            <person name="Danchin E.G."/>
            <person name="Da Silva C."/>
            <person name="Gautier A."/>
            <person name="Giraud C."/>
            <person name="Giraud T."/>
            <person name="Gonzalez C."/>
            <person name="Grossetete S."/>
            <person name="Guldener U."/>
            <person name="Henrissat B."/>
            <person name="Howlett B.J."/>
            <person name="Kodira C."/>
            <person name="Kretschmer M."/>
            <person name="Lappartient A."/>
            <person name="Leroch M."/>
            <person name="Levis C."/>
            <person name="Mauceli E."/>
            <person name="Neuveglise C."/>
            <person name="Oeser B."/>
            <person name="Pearson M."/>
            <person name="Poulain J."/>
            <person name="Poussereau N."/>
            <person name="Quesneville H."/>
            <person name="Rascle C."/>
            <person name="Schumacher J."/>
            <person name="Segurens B."/>
            <person name="Sexton A."/>
            <person name="Silva E."/>
            <person name="Sirven C."/>
            <person name="Soanes D.M."/>
            <person name="Talbot N.J."/>
            <person name="Templeton M."/>
            <person name="Yandava C."/>
            <person name="Yarden O."/>
            <person name="Zeng Q."/>
            <person name="Rollins J.A."/>
            <person name="Lebrun M.H."/>
            <person name="Dickman M."/>
        </authorList>
    </citation>
    <scope>NUCLEOTIDE SEQUENCE [LARGE SCALE GENOMIC DNA]</scope>
    <source>
        <strain evidence="6">ATCC 18683 / 1980 / Ss-1</strain>
    </source>
</reference>
<dbReference type="OMA" id="DQDFDMC"/>
<evidence type="ECO:0000256" key="1">
    <source>
        <dbReference type="ARBA" id="ARBA00005964"/>
    </source>
</evidence>
<dbReference type="SUPFAM" id="SSF53474">
    <property type="entry name" value="alpha/beta-Hydrolases"/>
    <property type="match status" value="1"/>
</dbReference>
<dbReference type="EC" id="3.1.1.-" evidence="3"/>
<comment type="similarity">
    <text evidence="1 3">Belongs to the type-B carboxylesterase/lipase family.</text>
</comment>
<dbReference type="AlphaFoldDB" id="A7EGI1"/>
<evidence type="ECO:0000256" key="2">
    <source>
        <dbReference type="ARBA" id="ARBA00022801"/>
    </source>
</evidence>
<dbReference type="InParanoid" id="A7EGI1"/>
<feature type="domain" description="Carboxylesterase type B" evidence="4">
    <location>
        <begin position="1"/>
        <end position="389"/>
    </location>
</feature>
<dbReference type="GeneID" id="5490787"/>
<dbReference type="FunFam" id="3.40.50.1820:FF:000299">
    <property type="entry name" value="Carboxylic ester hydrolase"/>
    <property type="match status" value="1"/>
</dbReference>
<dbReference type="PROSITE" id="PS00122">
    <property type="entry name" value="CARBOXYLESTERASE_B_1"/>
    <property type="match status" value="1"/>
</dbReference>
<dbReference type="eggNOG" id="KOG4389">
    <property type="taxonomic scope" value="Eukaryota"/>
</dbReference>
<dbReference type="PANTHER" id="PTHR11559">
    <property type="entry name" value="CARBOXYLESTERASE"/>
    <property type="match status" value="1"/>
</dbReference>
<dbReference type="Proteomes" id="UP000001312">
    <property type="component" value="Unassembled WGS sequence"/>
</dbReference>
<dbReference type="Pfam" id="PF00135">
    <property type="entry name" value="COesterase"/>
    <property type="match status" value="1"/>
</dbReference>
<proteinExistence type="inferred from homology"/>
<dbReference type="InterPro" id="IPR019826">
    <property type="entry name" value="Carboxylesterase_B_AS"/>
</dbReference>